<proteinExistence type="predicted"/>
<dbReference type="PANTHER" id="PTHR43666">
    <property type="entry name" value="TLDD PROTEIN"/>
    <property type="match status" value="1"/>
</dbReference>
<dbReference type="EMBL" id="BARV01019868">
    <property type="protein sequence ID" value="GAI20898.1"/>
    <property type="molecule type" value="Genomic_DNA"/>
</dbReference>
<dbReference type="GO" id="GO:0008237">
    <property type="term" value="F:metallopeptidase activity"/>
    <property type="evidence" value="ECO:0007669"/>
    <property type="project" value="InterPro"/>
</dbReference>
<dbReference type="SUPFAM" id="SSF111283">
    <property type="entry name" value="Putative modulator of DNA gyrase, PmbA/TldD"/>
    <property type="match status" value="1"/>
</dbReference>
<dbReference type="PANTHER" id="PTHR43666:SF1">
    <property type="entry name" value="CONSERVED PROTEIN"/>
    <property type="match status" value="1"/>
</dbReference>
<sequence length="209" mass="23575">GYTAFNGKMIMENKSFVSNNRGKKIFPEAITVSDDPFDELTMPIPFDLVGYPREKIDLIKDGVIEDGVYDHLTALKYNRKCTGNTLPPEYASFGALPFNLVMKEGNNSFEEMISCTKKGIYISRLHYVNILNPMSVQLTGMTRDGTFLIEDGKMIRAIKNMRFNTSVIDMLKAVDMISKERQTKSGFVGPTVAPYLRTNNFTFSSKTSF</sequence>
<dbReference type="AlphaFoldDB" id="X1LP73"/>
<evidence type="ECO:0000313" key="2">
    <source>
        <dbReference type="EMBL" id="GAI20898.1"/>
    </source>
</evidence>
<feature type="non-terminal residue" evidence="2">
    <location>
        <position position="1"/>
    </location>
</feature>
<evidence type="ECO:0000259" key="1">
    <source>
        <dbReference type="Pfam" id="PF19289"/>
    </source>
</evidence>
<feature type="domain" description="Metalloprotease TldD/E C-terminal" evidence="1">
    <location>
        <begin position="3"/>
        <end position="204"/>
    </location>
</feature>
<name>X1LP73_9ZZZZ</name>
<dbReference type="InterPro" id="IPR036059">
    <property type="entry name" value="TldD/PmbA_sf"/>
</dbReference>
<dbReference type="GO" id="GO:0006508">
    <property type="term" value="P:proteolysis"/>
    <property type="evidence" value="ECO:0007669"/>
    <property type="project" value="InterPro"/>
</dbReference>
<reference evidence="2" key="1">
    <citation type="journal article" date="2014" name="Front. Microbiol.">
        <title>High frequency of phylogenetically diverse reductive dehalogenase-homologous genes in deep subseafloor sedimentary metagenomes.</title>
        <authorList>
            <person name="Kawai M."/>
            <person name="Futagami T."/>
            <person name="Toyoda A."/>
            <person name="Takaki Y."/>
            <person name="Nishi S."/>
            <person name="Hori S."/>
            <person name="Arai W."/>
            <person name="Tsubouchi T."/>
            <person name="Morono Y."/>
            <person name="Uchiyama I."/>
            <person name="Ito T."/>
            <person name="Fujiyama A."/>
            <person name="Inagaki F."/>
            <person name="Takami H."/>
        </authorList>
    </citation>
    <scope>NUCLEOTIDE SEQUENCE</scope>
    <source>
        <strain evidence="2">Expedition CK06-06</strain>
    </source>
</reference>
<organism evidence="2">
    <name type="scientific">marine sediment metagenome</name>
    <dbReference type="NCBI Taxonomy" id="412755"/>
    <lineage>
        <taxon>unclassified sequences</taxon>
        <taxon>metagenomes</taxon>
        <taxon>ecological metagenomes</taxon>
    </lineage>
</organism>
<dbReference type="InterPro" id="IPR045569">
    <property type="entry name" value="Metalloprtase-TldD/E_C"/>
</dbReference>
<dbReference type="Pfam" id="PF19289">
    <property type="entry name" value="PmbA_TldD_3rd"/>
    <property type="match status" value="1"/>
</dbReference>
<accession>X1LP73</accession>
<comment type="caution">
    <text evidence="2">The sequence shown here is derived from an EMBL/GenBank/DDBJ whole genome shotgun (WGS) entry which is preliminary data.</text>
</comment>
<gene>
    <name evidence="2" type="ORF">S06H3_33305</name>
</gene>
<protein>
    <recommendedName>
        <fullName evidence="1">Metalloprotease TldD/E C-terminal domain-containing protein</fullName>
    </recommendedName>
</protein>